<sequence>MTTLRLLQSQQHHHQLHLLFSSCSDSDSEPHRSPPSSLSQRSPAGGIQKSSSVSLFSLEDFLTSDITSSIPLSLLFSFFILSFFAPSALFDTCDFSSSISLTLFFLFFFFFIILSFFPPSALFDSCKLSPPSNP</sequence>
<reference evidence="3" key="1">
    <citation type="submission" date="2009-08" db="EMBL/GenBank/DDBJ databases">
        <authorList>
            <person name="Cheung F."/>
            <person name="Xiao Y."/>
            <person name="Chan A."/>
            <person name="Moskal W."/>
            <person name="Town C.D."/>
        </authorList>
    </citation>
    <scope>NUCLEOTIDE SEQUENCE</scope>
</reference>
<dbReference type="PROSITE" id="PS51257">
    <property type="entry name" value="PROKAR_LIPOPROTEIN"/>
    <property type="match status" value="1"/>
</dbReference>
<keyword evidence="2" id="KW-0812">Transmembrane</keyword>
<protein>
    <submittedName>
        <fullName evidence="3">Uncharacterized protein</fullName>
    </submittedName>
</protein>
<keyword evidence="2" id="KW-1133">Transmembrane helix</keyword>
<keyword evidence="2" id="KW-0472">Membrane</keyword>
<evidence type="ECO:0000313" key="3">
    <source>
        <dbReference type="EMBL" id="ACU24370.1"/>
    </source>
</evidence>
<dbReference type="EMBL" id="BT099194">
    <property type="protein sequence ID" value="ACU24370.1"/>
    <property type="molecule type" value="mRNA"/>
</dbReference>
<accession>C6TN78</accession>
<dbReference type="AlphaFoldDB" id="C6TN78"/>
<feature type="transmembrane region" description="Helical" evidence="2">
    <location>
        <begin position="95"/>
        <end position="117"/>
    </location>
</feature>
<name>C6TN78_SOYBN</name>
<evidence type="ECO:0000256" key="1">
    <source>
        <dbReference type="SAM" id="MobiDB-lite"/>
    </source>
</evidence>
<feature type="region of interest" description="Disordered" evidence="1">
    <location>
        <begin position="23"/>
        <end position="48"/>
    </location>
</feature>
<proteinExistence type="evidence at transcript level"/>
<feature type="transmembrane region" description="Helical" evidence="2">
    <location>
        <begin position="70"/>
        <end position="89"/>
    </location>
</feature>
<evidence type="ECO:0000256" key="2">
    <source>
        <dbReference type="SAM" id="Phobius"/>
    </source>
</evidence>
<feature type="compositionally biased region" description="Low complexity" evidence="1">
    <location>
        <begin position="34"/>
        <end position="43"/>
    </location>
</feature>
<organism evidence="3">
    <name type="scientific">Glycine max</name>
    <name type="common">Soybean</name>
    <name type="synonym">Glycine hispida</name>
    <dbReference type="NCBI Taxonomy" id="3847"/>
    <lineage>
        <taxon>Eukaryota</taxon>
        <taxon>Viridiplantae</taxon>
        <taxon>Streptophyta</taxon>
        <taxon>Embryophyta</taxon>
        <taxon>Tracheophyta</taxon>
        <taxon>Spermatophyta</taxon>
        <taxon>Magnoliopsida</taxon>
        <taxon>eudicotyledons</taxon>
        <taxon>Gunneridae</taxon>
        <taxon>Pentapetalae</taxon>
        <taxon>rosids</taxon>
        <taxon>fabids</taxon>
        <taxon>Fabales</taxon>
        <taxon>Fabaceae</taxon>
        <taxon>Papilionoideae</taxon>
        <taxon>50 kb inversion clade</taxon>
        <taxon>NPAAA clade</taxon>
        <taxon>indigoferoid/millettioid clade</taxon>
        <taxon>Phaseoleae</taxon>
        <taxon>Glycine</taxon>
        <taxon>Glycine subgen. Soja</taxon>
    </lineage>
</organism>